<evidence type="ECO:0000313" key="3">
    <source>
        <dbReference type="EMBL" id="GGP20949.1"/>
    </source>
</evidence>
<organism evidence="3 4">
    <name type="scientific">Silvimonas iriomotensis</name>
    <dbReference type="NCBI Taxonomy" id="449662"/>
    <lineage>
        <taxon>Bacteria</taxon>
        <taxon>Pseudomonadati</taxon>
        <taxon>Pseudomonadota</taxon>
        <taxon>Betaproteobacteria</taxon>
        <taxon>Neisseriales</taxon>
        <taxon>Chitinibacteraceae</taxon>
        <taxon>Silvimonas</taxon>
    </lineage>
</organism>
<dbReference type="Pfam" id="PF07589">
    <property type="entry name" value="PEP-CTERM"/>
    <property type="match status" value="1"/>
</dbReference>
<dbReference type="NCBIfam" id="TIGR02595">
    <property type="entry name" value="PEP_CTERM"/>
    <property type="match status" value="1"/>
</dbReference>
<reference evidence="4" key="1">
    <citation type="journal article" date="2019" name="Int. J. Syst. Evol. Microbiol.">
        <title>The Global Catalogue of Microorganisms (GCM) 10K type strain sequencing project: providing services to taxonomists for standard genome sequencing and annotation.</title>
        <authorList>
            <consortium name="The Broad Institute Genomics Platform"/>
            <consortium name="The Broad Institute Genome Sequencing Center for Infectious Disease"/>
            <person name="Wu L."/>
            <person name="Ma J."/>
        </authorList>
    </citation>
    <scope>NUCLEOTIDE SEQUENCE [LARGE SCALE GENOMIC DNA]</scope>
    <source>
        <strain evidence="4">CGMCC 1.8859</strain>
    </source>
</reference>
<keyword evidence="4" id="KW-1185">Reference proteome</keyword>
<evidence type="ECO:0000259" key="2">
    <source>
        <dbReference type="Pfam" id="PF07589"/>
    </source>
</evidence>
<name>A0ABQ2P8R9_9NEIS</name>
<evidence type="ECO:0000313" key="4">
    <source>
        <dbReference type="Proteomes" id="UP000637267"/>
    </source>
</evidence>
<keyword evidence="1" id="KW-0732">Signal</keyword>
<dbReference type="RefSeq" id="WP_188703911.1">
    <property type="nucleotide sequence ID" value="NZ_BMLX01000002.1"/>
</dbReference>
<dbReference type="Proteomes" id="UP000637267">
    <property type="component" value="Unassembled WGS sequence"/>
</dbReference>
<feature type="signal peptide" evidence="1">
    <location>
        <begin position="1"/>
        <end position="21"/>
    </location>
</feature>
<gene>
    <name evidence="3" type="ORF">GCM10010970_17760</name>
</gene>
<evidence type="ECO:0000256" key="1">
    <source>
        <dbReference type="SAM" id="SignalP"/>
    </source>
</evidence>
<feature type="domain" description="Ice-binding protein C-terminal" evidence="2">
    <location>
        <begin position="166"/>
        <end position="190"/>
    </location>
</feature>
<protein>
    <recommendedName>
        <fullName evidence="2">Ice-binding protein C-terminal domain-containing protein</fullName>
    </recommendedName>
</protein>
<feature type="chain" id="PRO_5047441802" description="Ice-binding protein C-terminal domain-containing protein" evidence="1">
    <location>
        <begin position="22"/>
        <end position="204"/>
    </location>
</feature>
<accession>A0ABQ2P8R9</accession>
<comment type="caution">
    <text evidence="3">The sequence shown here is derived from an EMBL/GenBank/DDBJ whole genome shotgun (WGS) entry which is preliminary data.</text>
</comment>
<dbReference type="InterPro" id="IPR013424">
    <property type="entry name" value="Ice-binding_C"/>
</dbReference>
<sequence>MKLRTLVAGLAFIGASAGAFAVPSWTITPLGGGSEVDGTSYNLGTAMAPADFNINNTITKSDLLPDGTFKDVYMFMVDPTSAATSVVFANFIFSGGTNQSLDTSTTTLSLYDLTTHTDYGSVPINEPAFTAAELFYSGHQYTLTVLGSLAAGKSTGTYGIQGTLTPVPEPETYALMGLGLVALVAARARRRKTGASFTTEASAA</sequence>
<dbReference type="EMBL" id="BMLX01000002">
    <property type="protein sequence ID" value="GGP20949.1"/>
    <property type="molecule type" value="Genomic_DNA"/>
</dbReference>
<proteinExistence type="predicted"/>
<dbReference type="NCBIfam" id="NF038126">
    <property type="entry name" value="PEP_CTERM_FxDxF"/>
    <property type="match status" value="1"/>
</dbReference>